<accession>A0ACB6R0Q6</accession>
<evidence type="ECO:0000313" key="2">
    <source>
        <dbReference type="Proteomes" id="UP000799755"/>
    </source>
</evidence>
<reference evidence="1" key="1">
    <citation type="journal article" date="2020" name="Stud. Mycol.">
        <title>101 Dothideomycetes genomes: a test case for predicting lifestyles and emergence of pathogens.</title>
        <authorList>
            <person name="Haridas S."/>
            <person name="Albert R."/>
            <person name="Binder M."/>
            <person name="Bloem J."/>
            <person name="Labutti K."/>
            <person name="Salamov A."/>
            <person name="Andreopoulos B."/>
            <person name="Baker S."/>
            <person name="Barry K."/>
            <person name="Bills G."/>
            <person name="Bluhm B."/>
            <person name="Cannon C."/>
            <person name="Castanera R."/>
            <person name="Culley D."/>
            <person name="Daum C."/>
            <person name="Ezra D."/>
            <person name="Gonzalez J."/>
            <person name="Henrissat B."/>
            <person name="Kuo A."/>
            <person name="Liang C."/>
            <person name="Lipzen A."/>
            <person name="Lutzoni F."/>
            <person name="Magnuson J."/>
            <person name="Mondo S."/>
            <person name="Nolan M."/>
            <person name="Ohm R."/>
            <person name="Pangilinan J."/>
            <person name="Park H.-J."/>
            <person name="Ramirez L."/>
            <person name="Alfaro M."/>
            <person name="Sun H."/>
            <person name="Tritt A."/>
            <person name="Yoshinaga Y."/>
            <person name="Zwiers L.-H."/>
            <person name="Turgeon B."/>
            <person name="Goodwin S."/>
            <person name="Spatafora J."/>
            <person name="Crous P."/>
            <person name="Grigoriev I."/>
        </authorList>
    </citation>
    <scope>NUCLEOTIDE SEQUENCE</scope>
    <source>
        <strain evidence="1">ATCC 200398</strain>
    </source>
</reference>
<sequence>MRKYCSATLTRCHRPGRMLGKSKLAIFEGYPTRRPVPINLRATDSSPVTYRQVKAQLTDRTFDGFPAFLLRIYLKISIFAILSLEGTQTDLDFDSKRIRDLLGGLVDSLYNPRTLVGWMLIRRLHKHHHITNNLVAVLMVPPITPGHFAFLSLHLPAPPLEHPSTSANPFRLHRKRTILFFIAGVFSWATVNVIFIQGHGMAALQSSLSRAFLFNSTALVLALTSLVLFERQATSTKICRACLATSPCSMPNFRIILQPEYATASNLSFHPLYMDNRSFHSFLFNLKMIPTSSPPLIQSQLPRPLSAAKSSNGSYGRILRSWQLRDDRNRTWLLLSSHGLPSQWVTNAGPVVLTIISPMQLADLDSPCPLIRRGSKYNGLLKPDYIQAFRTFSGLRYMDVQLEAMYNLWRLEAQLQHESEIDPRRRGIIPDKQPRAKKSDLLASGYVEPFSASVLRKGLPIHYSHVLRGAAIPMIGQTATAVNFIVFYSSDVFRDLNEVWISKRHLGLVVVCVILRRFRISTDSTYLEPLFLFLNFMFVRPTALPIFVEMAHIFDTCTFVQMGHLRNGAKTMTQNRT</sequence>
<dbReference type="EMBL" id="MU003501">
    <property type="protein sequence ID" value="KAF2472721.1"/>
    <property type="molecule type" value="Genomic_DNA"/>
</dbReference>
<name>A0ACB6R0Q6_9PLEO</name>
<dbReference type="Proteomes" id="UP000799755">
    <property type="component" value="Unassembled WGS sequence"/>
</dbReference>
<comment type="caution">
    <text evidence="1">The sequence shown here is derived from an EMBL/GenBank/DDBJ whole genome shotgun (WGS) entry which is preliminary data.</text>
</comment>
<keyword evidence="2" id="KW-1185">Reference proteome</keyword>
<protein>
    <submittedName>
        <fullName evidence="1">Uncharacterized protein</fullName>
    </submittedName>
</protein>
<proteinExistence type="predicted"/>
<gene>
    <name evidence="1" type="ORF">BDR25DRAFT_353050</name>
</gene>
<organism evidence="1 2">
    <name type="scientific">Lindgomyces ingoldianus</name>
    <dbReference type="NCBI Taxonomy" id="673940"/>
    <lineage>
        <taxon>Eukaryota</taxon>
        <taxon>Fungi</taxon>
        <taxon>Dikarya</taxon>
        <taxon>Ascomycota</taxon>
        <taxon>Pezizomycotina</taxon>
        <taxon>Dothideomycetes</taxon>
        <taxon>Pleosporomycetidae</taxon>
        <taxon>Pleosporales</taxon>
        <taxon>Lindgomycetaceae</taxon>
        <taxon>Lindgomyces</taxon>
    </lineage>
</organism>
<evidence type="ECO:0000313" key="1">
    <source>
        <dbReference type="EMBL" id="KAF2472721.1"/>
    </source>
</evidence>